<dbReference type="EMBL" id="JAERRJ010000001">
    <property type="protein sequence ID" value="MBL1072908.1"/>
    <property type="molecule type" value="Genomic_DNA"/>
</dbReference>
<feature type="domain" description="Aminoglycoside phosphotransferase" evidence="2">
    <location>
        <begin position="67"/>
        <end position="313"/>
    </location>
</feature>
<dbReference type="InterPro" id="IPR050249">
    <property type="entry name" value="Pseudomonas-type_ThrB"/>
</dbReference>
<evidence type="ECO:0000259" key="2">
    <source>
        <dbReference type="Pfam" id="PF01636"/>
    </source>
</evidence>
<evidence type="ECO:0000256" key="1">
    <source>
        <dbReference type="ARBA" id="ARBA00038240"/>
    </source>
</evidence>
<comment type="similarity">
    <text evidence="1">Belongs to the pseudomonas-type ThrB family.</text>
</comment>
<name>A0ABS1M1B5_9NOCA</name>
<evidence type="ECO:0000313" key="4">
    <source>
        <dbReference type="Proteomes" id="UP000602198"/>
    </source>
</evidence>
<dbReference type="Gene3D" id="3.90.1200.10">
    <property type="match status" value="1"/>
</dbReference>
<reference evidence="3 4" key="1">
    <citation type="submission" date="2021-01" db="EMBL/GenBank/DDBJ databases">
        <title>WGS of actinomycetes isolated from Thailand.</title>
        <authorList>
            <person name="Thawai C."/>
        </authorList>
    </citation>
    <scope>NUCLEOTIDE SEQUENCE [LARGE SCALE GENOMIC DNA]</scope>
    <source>
        <strain evidence="3 4">LPG 2</strain>
    </source>
</reference>
<proteinExistence type="inferred from homology"/>
<comment type="caution">
    <text evidence="3">The sequence shown here is derived from an EMBL/GenBank/DDBJ whole genome shotgun (WGS) entry which is preliminary data.</text>
</comment>
<dbReference type="InterPro" id="IPR002575">
    <property type="entry name" value="Aminoglycoside_PTrfase"/>
</dbReference>
<dbReference type="Proteomes" id="UP000602198">
    <property type="component" value="Unassembled WGS sequence"/>
</dbReference>
<protein>
    <submittedName>
        <fullName evidence="3">Phosphotransferase</fullName>
    </submittedName>
</protein>
<accession>A0ABS1M1B5</accession>
<gene>
    <name evidence="3" type="ORF">JK358_00700</name>
</gene>
<dbReference type="Pfam" id="PF01636">
    <property type="entry name" value="APH"/>
    <property type="match status" value="1"/>
</dbReference>
<dbReference type="PANTHER" id="PTHR21064:SF6">
    <property type="entry name" value="AMINOGLYCOSIDE PHOSPHOTRANSFERASE DOMAIN-CONTAINING PROTEIN"/>
    <property type="match status" value="1"/>
</dbReference>
<dbReference type="PANTHER" id="PTHR21064">
    <property type="entry name" value="AMINOGLYCOSIDE PHOSPHOTRANSFERASE DOMAIN-CONTAINING PROTEIN-RELATED"/>
    <property type="match status" value="1"/>
</dbReference>
<organism evidence="3 4">
    <name type="scientific">Nocardia acididurans</name>
    <dbReference type="NCBI Taxonomy" id="2802282"/>
    <lineage>
        <taxon>Bacteria</taxon>
        <taxon>Bacillati</taxon>
        <taxon>Actinomycetota</taxon>
        <taxon>Actinomycetes</taxon>
        <taxon>Mycobacteriales</taxon>
        <taxon>Nocardiaceae</taxon>
        <taxon>Nocardia</taxon>
    </lineage>
</organism>
<dbReference type="InterPro" id="IPR011009">
    <property type="entry name" value="Kinase-like_dom_sf"/>
</dbReference>
<dbReference type="RefSeq" id="WP_201942117.1">
    <property type="nucleotide sequence ID" value="NZ_JAERRJ010000001.1"/>
</dbReference>
<dbReference type="SUPFAM" id="SSF56112">
    <property type="entry name" value="Protein kinase-like (PK-like)"/>
    <property type="match status" value="1"/>
</dbReference>
<keyword evidence="4" id="KW-1185">Reference proteome</keyword>
<sequence length="381" mass="42015">MAEDRVFGMGSDELVQPDWPPLSVAELTDVLGHDLLDPGTAAADRAVPGDGALAVEWRSPRPLSATARVRLPGREPVIVKRLPRALRDAAALGEEHAFMNHLRHNGIPIPQVLHTRESGEFAYEVQELGAGEDLYRGSFSWSPYRSVAQAESAGRMLGRLHLAAAGFEAPARPPHPLLASFTVFSSTDPISAVERLAAVRPALALFLTERDWRGDIERVHMPVLAGLYGFVDDLDPLWTHNDWHGTNLLWQGEKPSAVIDFGLCDRTTAVHDVAMAIERSAVDWISLRTGGPAHIQVEQVDALLRGYESVRPLTDLEALALPELVPLVHAEYELSEIDYFLGVVPGGNQENAEIAYRHYFLGHTEWWSTGGRALIDHLRTR</sequence>
<evidence type="ECO:0000313" key="3">
    <source>
        <dbReference type="EMBL" id="MBL1072908.1"/>
    </source>
</evidence>